<protein>
    <recommendedName>
        <fullName evidence="3">Ricin B lectin domain-containing protein</fullName>
    </recommendedName>
</protein>
<dbReference type="Proteomes" id="UP001497453">
    <property type="component" value="Chromosome 6"/>
</dbReference>
<dbReference type="InterPro" id="IPR035992">
    <property type="entry name" value="Ricin_B-like_lectins"/>
</dbReference>
<dbReference type="EMBL" id="OZ037949">
    <property type="protein sequence ID" value="CAL1711606.1"/>
    <property type="molecule type" value="Genomic_DNA"/>
</dbReference>
<proteinExistence type="predicted"/>
<keyword evidence="2" id="KW-1185">Reference proteome</keyword>
<name>A0ABP1DUV0_9APHY</name>
<accession>A0ABP1DUV0</accession>
<evidence type="ECO:0000313" key="1">
    <source>
        <dbReference type="EMBL" id="CAL1711606.1"/>
    </source>
</evidence>
<dbReference type="SUPFAM" id="SSF50370">
    <property type="entry name" value="Ricin B-like lectins"/>
    <property type="match status" value="1"/>
</dbReference>
<evidence type="ECO:0008006" key="3">
    <source>
        <dbReference type="Google" id="ProtNLM"/>
    </source>
</evidence>
<gene>
    <name evidence="1" type="ORF">GFSPODELE1_LOCUS8421</name>
</gene>
<reference evidence="2" key="1">
    <citation type="submission" date="2024-04" db="EMBL/GenBank/DDBJ databases">
        <authorList>
            <person name="Shaw F."/>
            <person name="Minotto A."/>
        </authorList>
    </citation>
    <scope>NUCLEOTIDE SEQUENCE [LARGE SCALE GENOMIC DNA]</scope>
</reference>
<organism evidence="1 2">
    <name type="scientific">Somion occarium</name>
    <dbReference type="NCBI Taxonomy" id="3059160"/>
    <lineage>
        <taxon>Eukaryota</taxon>
        <taxon>Fungi</taxon>
        <taxon>Dikarya</taxon>
        <taxon>Basidiomycota</taxon>
        <taxon>Agaricomycotina</taxon>
        <taxon>Agaricomycetes</taxon>
        <taxon>Polyporales</taxon>
        <taxon>Cerrenaceae</taxon>
        <taxon>Somion</taxon>
    </lineage>
</organism>
<sequence>MSFQSVPPFNGEYRIKVLDSNKYVEYDPGKGTWIRLADLKTSSDKQKFNITPIKGSSNSYSIITCFDDNGLYRYKTSETYWGYGYVRGKDSGSARWTFIQGTQSGKQFVKIKLDSEDDVWDSDPSLSDGCIHFYRDKSDRPSQRFVLQLV</sequence>
<evidence type="ECO:0000313" key="2">
    <source>
        <dbReference type="Proteomes" id="UP001497453"/>
    </source>
</evidence>
<dbReference type="Gene3D" id="2.80.10.50">
    <property type="match status" value="1"/>
</dbReference>